<feature type="compositionally biased region" description="Acidic residues" evidence="1">
    <location>
        <begin position="49"/>
        <end position="65"/>
    </location>
</feature>
<accession>A0AAD6Z2M1</accession>
<proteinExistence type="predicted"/>
<feature type="region of interest" description="Disordered" evidence="1">
    <location>
        <begin position="204"/>
        <end position="249"/>
    </location>
</feature>
<evidence type="ECO:0000313" key="3">
    <source>
        <dbReference type="Proteomes" id="UP001218218"/>
    </source>
</evidence>
<organism evidence="2 3">
    <name type="scientific">Mycena albidolilacea</name>
    <dbReference type="NCBI Taxonomy" id="1033008"/>
    <lineage>
        <taxon>Eukaryota</taxon>
        <taxon>Fungi</taxon>
        <taxon>Dikarya</taxon>
        <taxon>Basidiomycota</taxon>
        <taxon>Agaricomycotina</taxon>
        <taxon>Agaricomycetes</taxon>
        <taxon>Agaricomycetidae</taxon>
        <taxon>Agaricales</taxon>
        <taxon>Marasmiineae</taxon>
        <taxon>Mycenaceae</taxon>
        <taxon>Mycena</taxon>
    </lineage>
</organism>
<comment type="caution">
    <text evidence="2">The sequence shown here is derived from an EMBL/GenBank/DDBJ whole genome shotgun (WGS) entry which is preliminary data.</text>
</comment>
<protein>
    <submittedName>
        <fullName evidence="2">Uncharacterized protein</fullName>
    </submittedName>
</protein>
<dbReference type="Proteomes" id="UP001218218">
    <property type="component" value="Unassembled WGS sequence"/>
</dbReference>
<dbReference type="AlphaFoldDB" id="A0AAD6Z2M1"/>
<gene>
    <name evidence="2" type="ORF">DFH08DRAFT_976330</name>
</gene>
<feature type="region of interest" description="Disordered" evidence="1">
    <location>
        <begin position="276"/>
        <end position="365"/>
    </location>
</feature>
<evidence type="ECO:0000256" key="1">
    <source>
        <dbReference type="SAM" id="MobiDB-lite"/>
    </source>
</evidence>
<feature type="compositionally biased region" description="Acidic residues" evidence="1">
    <location>
        <begin position="276"/>
        <end position="285"/>
    </location>
</feature>
<name>A0AAD6Z2M1_9AGAR</name>
<reference evidence="2" key="1">
    <citation type="submission" date="2023-03" db="EMBL/GenBank/DDBJ databases">
        <title>Massive genome expansion in bonnet fungi (Mycena s.s.) driven by repeated elements and novel gene families across ecological guilds.</title>
        <authorList>
            <consortium name="Lawrence Berkeley National Laboratory"/>
            <person name="Harder C.B."/>
            <person name="Miyauchi S."/>
            <person name="Viragh M."/>
            <person name="Kuo A."/>
            <person name="Thoen E."/>
            <person name="Andreopoulos B."/>
            <person name="Lu D."/>
            <person name="Skrede I."/>
            <person name="Drula E."/>
            <person name="Henrissat B."/>
            <person name="Morin E."/>
            <person name="Kohler A."/>
            <person name="Barry K."/>
            <person name="LaButti K."/>
            <person name="Morin E."/>
            <person name="Salamov A."/>
            <person name="Lipzen A."/>
            <person name="Mereny Z."/>
            <person name="Hegedus B."/>
            <person name="Baldrian P."/>
            <person name="Stursova M."/>
            <person name="Weitz H."/>
            <person name="Taylor A."/>
            <person name="Grigoriev I.V."/>
            <person name="Nagy L.G."/>
            <person name="Martin F."/>
            <person name="Kauserud H."/>
        </authorList>
    </citation>
    <scope>NUCLEOTIDE SEQUENCE</scope>
    <source>
        <strain evidence="2">CBHHK002</strain>
    </source>
</reference>
<feature type="compositionally biased region" description="Basic and acidic residues" evidence="1">
    <location>
        <begin position="85"/>
        <end position="94"/>
    </location>
</feature>
<keyword evidence="3" id="KW-1185">Reference proteome</keyword>
<evidence type="ECO:0000313" key="2">
    <source>
        <dbReference type="EMBL" id="KAJ7305401.1"/>
    </source>
</evidence>
<feature type="compositionally biased region" description="Polar residues" evidence="1">
    <location>
        <begin position="294"/>
        <end position="304"/>
    </location>
</feature>
<sequence length="641" mass="69339">MPRKRQTARITTGGRRPPKISSSQYVDDEAEHDSDGSNGEEPVDKYESDFIDDTVQEGEPIEWEESPPPVVHDTDNSDGEAASNNEERTTPEKRAVKKKSVGDSASPATPMVTRSRSKTSTTPNGNHRSDSPSASGAVLNTSGYKGSKRPGMPGIKSNAVRLGTDPGNTQGSLEVVKNPAGPVKVTMDEAEHAAFMLFKRTHNTSISSNAPGSSSDISGTKGKHIAPPPTSFKTDSVSHHASPVKTLRSVSARGTVGNVPVPTWNTPVAGVFHDAADDDEMDDAPSVESEHTGDSTATEGTGSRTGERSASSSKSVIKVANSSPRRKRIDPADVSSLTTLSTPVVHFASPQNGSPAKKRKEEEPELHTIDVKTCSELPDVCEVMDVAIQDPMMKPIYALQLPRLKKCQVTTWSSSEGPGMFELSYYPVINPKLSIDTVWALLLFVRKWVMSIDEKPAVCVSIVNCTQSSLLQVSTVGHAASPLIPLLKFITGVHLSQDFERIVGLCGMVFQLDLLHVQLHMSALTFGTKGIPIEQYENLETKVQPGVKSSGNIYKKNTYVASNDSLNWNDTVPVYDGRFTGFDAAVDIDNIDKILPVYEGDIPPNCCTAVGYTISHYVTRTREDHISFNLQWAIVLGEPDE</sequence>
<feature type="region of interest" description="Disordered" evidence="1">
    <location>
        <begin position="1"/>
        <end position="173"/>
    </location>
</feature>
<feature type="compositionally biased region" description="Polar residues" evidence="1">
    <location>
        <begin position="204"/>
        <end position="218"/>
    </location>
</feature>
<feature type="compositionally biased region" description="Polar residues" evidence="1">
    <location>
        <begin position="112"/>
        <end position="144"/>
    </location>
</feature>
<dbReference type="EMBL" id="JARIHO010000097">
    <property type="protein sequence ID" value="KAJ7305401.1"/>
    <property type="molecule type" value="Genomic_DNA"/>
</dbReference>
<feature type="compositionally biased region" description="Low complexity" evidence="1">
    <location>
        <begin position="309"/>
        <end position="323"/>
    </location>
</feature>